<keyword evidence="2" id="KW-1185">Reference proteome</keyword>
<gene>
    <name evidence="1" type="ORF">PSM36_1686</name>
</gene>
<dbReference type="STRING" id="1642647.PSM36_1686"/>
<dbReference type="AlphaFoldDB" id="A0A1R3T963"/>
<evidence type="ECO:0000313" key="1">
    <source>
        <dbReference type="EMBL" id="SCD20505.1"/>
    </source>
</evidence>
<sequence>MNNLKYRRQFLFTPIECRQLEAWQIEKVDNHFIYVHPDCQFEKSSGFYDLYLIGYILNPHAPEETSKQILDNLSNLKDVSSFPKKLYSLAGRFVLIIKTDNDFIFFNDACGFRTVCYTKEKDNFFAASQPLLINEVISLKKIKAYEEYFNSEYVANNIEHYLPSGVTLYENVFHLVPNHYVKASESVQKRYYPFQKIKRRNYAEGVIAFSTLLKKIILAAHNNLDLTFSLTAGWDTRIILSGCKDIARDITFYTLRYRDMDDKNMDIRIPRSLSESLNLNFDILDCQKDITPEFAEIYEANSYMAHINDWGKIAFGISKTFPGEKVAVKGSCSEVGRCSWYPDGKHKAHLTDEDLLQVEKGWRDVAIIREAIRKWHELIKGNNFNYPLMDLYYWEHHMGAWQAQSQLEWDIVQEVFTPFNSREMFDIMFSIDPLKRKYENPALYFDTVKYLWPEVLSEPVNPYPFKQRIRLFVYDIMSYTGLLNIYQAVKKRKN</sequence>
<dbReference type="InterPro" id="IPR029055">
    <property type="entry name" value="Ntn_hydrolases_N"/>
</dbReference>
<dbReference type="Proteomes" id="UP000187464">
    <property type="component" value="Chromosome I"/>
</dbReference>
<organism evidence="1 2">
    <name type="scientific">Proteiniphilum saccharofermentans</name>
    <dbReference type="NCBI Taxonomy" id="1642647"/>
    <lineage>
        <taxon>Bacteria</taxon>
        <taxon>Pseudomonadati</taxon>
        <taxon>Bacteroidota</taxon>
        <taxon>Bacteroidia</taxon>
        <taxon>Bacteroidales</taxon>
        <taxon>Dysgonomonadaceae</taxon>
        <taxon>Proteiniphilum</taxon>
    </lineage>
</organism>
<protein>
    <recommendedName>
        <fullName evidence="3">Asparagine synthase</fullName>
    </recommendedName>
</protein>
<evidence type="ECO:0000313" key="2">
    <source>
        <dbReference type="Proteomes" id="UP000187464"/>
    </source>
</evidence>
<dbReference type="KEGG" id="psac:PSM36_1686"/>
<evidence type="ECO:0008006" key="3">
    <source>
        <dbReference type="Google" id="ProtNLM"/>
    </source>
</evidence>
<dbReference type="RefSeq" id="WP_076930517.1">
    <property type="nucleotide sequence ID" value="NZ_LT605205.1"/>
</dbReference>
<reference evidence="1 2" key="1">
    <citation type="submission" date="2016-08" db="EMBL/GenBank/DDBJ databases">
        <authorList>
            <person name="Seilhamer J.J."/>
        </authorList>
    </citation>
    <scope>NUCLEOTIDE SEQUENCE [LARGE SCALE GENOMIC DNA]</scope>
    <source>
        <strain evidence="1">M3/6</strain>
    </source>
</reference>
<dbReference type="SUPFAM" id="SSF56235">
    <property type="entry name" value="N-terminal nucleophile aminohydrolases (Ntn hydrolases)"/>
    <property type="match status" value="1"/>
</dbReference>
<dbReference type="Gene3D" id="3.60.20.10">
    <property type="entry name" value="Glutamine Phosphoribosylpyrophosphate, subunit 1, domain 1"/>
    <property type="match status" value="1"/>
</dbReference>
<dbReference type="EMBL" id="LT605205">
    <property type="protein sequence ID" value="SCD20505.1"/>
    <property type="molecule type" value="Genomic_DNA"/>
</dbReference>
<accession>A0A1R3T963</accession>
<name>A0A1R3T963_9BACT</name>
<proteinExistence type="predicted"/>